<organism evidence="3 4">
    <name type="scientific">Pycnococcus provasolii</name>
    <dbReference type="NCBI Taxonomy" id="41880"/>
    <lineage>
        <taxon>Eukaryota</taxon>
        <taxon>Viridiplantae</taxon>
        <taxon>Chlorophyta</taxon>
        <taxon>Pseudoscourfieldiophyceae</taxon>
        <taxon>Pseudoscourfieldiales</taxon>
        <taxon>Pycnococcaceae</taxon>
        <taxon>Pycnococcus</taxon>
    </lineage>
</organism>
<keyword evidence="4" id="KW-1185">Reference proteome</keyword>
<feature type="chain" id="PRO_5032531745" description="Mannan endo-1,4-beta-mannosidase" evidence="2">
    <location>
        <begin position="25"/>
        <end position="822"/>
    </location>
</feature>
<dbReference type="EMBL" id="BNJQ01000022">
    <property type="protein sequence ID" value="GHP08829.1"/>
    <property type="molecule type" value="Genomic_DNA"/>
</dbReference>
<dbReference type="Gene3D" id="3.20.20.80">
    <property type="entry name" value="Glycosidases"/>
    <property type="match status" value="1"/>
</dbReference>
<evidence type="ECO:0008006" key="5">
    <source>
        <dbReference type="Google" id="ProtNLM"/>
    </source>
</evidence>
<evidence type="ECO:0000256" key="2">
    <source>
        <dbReference type="SAM" id="SignalP"/>
    </source>
</evidence>
<dbReference type="Proteomes" id="UP000660262">
    <property type="component" value="Unassembled WGS sequence"/>
</dbReference>
<dbReference type="InterPro" id="IPR017853">
    <property type="entry name" value="GH"/>
</dbReference>
<sequence length="822" mass="93518">MVDKGMFLRWLGIWMLLCYPGTSTRTEWWAKERRLANGKAVVTLAMGATDISMHTFTRMNDRHHHHLTTNLSHSSSKFRVVNVTTDDNNDPTARWYYALALQEESSSSTKKHKEGNDNKQQRHIGSHPPFRIRAVNHVNNGGYDDGVDGREADLCRNASKNHLCPGDSLSFAPSLGVAPYFVAMNAKYGDCSVNATVCWANNVTNQLMDWGFNAAGGWTARSVQTARTNFSYIHLLQLASTWSQHENGWMQNDFFGETWENEVYARARAQIAPRMNDANLVGWWTDNEISFTGADAVAFLNTYLCVLEDGPGRRRLIHLLHDLYDDETSPQRCHDDDDDDAFTLCVYHLAAEKWGADDEVKNTAAISSSRRRQLFSHDNHNTPHHWNKRLCSHIETASHPGASMQRQDLRRLMEASQRWMQEVAWQYHQVTFHAIRAADSGKGVLFGIRYAGTLPSAAITSASTFTDVVDLHLYTNVPDERLIRWTHRKTGKPVLVGEWSFAARDAGLPGLRGAWHGATVATQTERARKAANFIEKLREMPYVIGYAWWQLTDEPSTGRYPDFEAMNYGLYASTGEPYGTLVNAMAQANDKWRHDEQQHESSMVLVNPADGVHSSGGVWEERQEDDEEDEVYAECVELTGDLSIGTFGRELCSIEESKHHHHHHHHYNGNNHSDTIRTAALQLVDRLVQPLVDREEAKRIAKRYVNDVWYADSKRQAPICCARLDDWMNRCATVRPGPIYEQAIGFWLWPGSYEGQPRPWSLNSFDEKAYDEEAGSEMWSRTEHGRWLRQPSWQTLDESDKEMSGRWVAALSLVGAACDIKM</sequence>
<evidence type="ECO:0000313" key="4">
    <source>
        <dbReference type="Proteomes" id="UP000660262"/>
    </source>
</evidence>
<dbReference type="SUPFAM" id="SSF51445">
    <property type="entry name" value="(Trans)glycosidases"/>
    <property type="match status" value="1"/>
</dbReference>
<keyword evidence="2" id="KW-0732">Signal</keyword>
<reference evidence="3" key="1">
    <citation type="submission" date="2020-10" db="EMBL/GenBank/DDBJ databases">
        <title>Unveiling of a novel bifunctional photoreceptor, Dualchrome1, isolated from a cosmopolitan green alga.</title>
        <authorList>
            <person name="Suzuki S."/>
            <person name="Kawachi M."/>
        </authorList>
    </citation>
    <scope>NUCLEOTIDE SEQUENCE</scope>
    <source>
        <strain evidence="3">NIES 2893</strain>
    </source>
</reference>
<evidence type="ECO:0000256" key="1">
    <source>
        <dbReference type="SAM" id="MobiDB-lite"/>
    </source>
</evidence>
<protein>
    <recommendedName>
        <fullName evidence="5">Mannan endo-1,4-beta-mannosidase</fullName>
    </recommendedName>
</protein>
<comment type="caution">
    <text evidence="3">The sequence shown here is derived from an EMBL/GenBank/DDBJ whole genome shotgun (WGS) entry which is preliminary data.</text>
</comment>
<feature type="region of interest" description="Disordered" evidence="1">
    <location>
        <begin position="106"/>
        <end position="128"/>
    </location>
</feature>
<feature type="signal peptide" evidence="2">
    <location>
        <begin position="1"/>
        <end position="24"/>
    </location>
</feature>
<evidence type="ECO:0000313" key="3">
    <source>
        <dbReference type="EMBL" id="GHP08829.1"/>
    </source>
</evidence>
<accession>A0A830HVA4</accession>
<dbReference type="AlphaFoldDB" id="A0A830HVA4"/>
<proteinExistence type="predicted"/>
<gene>
    <name evidence="3" type="ORF">PPROV_000756600</name>
</gene>
<name>A0A830HVA4_9CHLO</name>